<evidence type="ECO:0000256" key="2">
    <source>
        <dbReference type="PROSITE-ProRule" id="PRU00703"/>
    </source>
</evidence>
<dbReference type="InterPro" id="IPR000644">
    <property type="entry name" value="CBS_dom"/>
</dbReference>
<evidence type="ECO:0000313" key="4">
    <source>
        <dbReference type="EMBL" id="EPA05857.1"/>
    </source>
</evidence>
<dbReference type="EMBL" id="AHJG01000132">
    <property type="protein sequence ID" value="EPA05857.1"/>
    <property type="molecule type" value="Genomic_DNA"/>
</dbReference>
<evidence type="ECO:0000313" key="5">
    <source>
        <dbReference type="Proteomes" id="UP000014065"/>
    </source>
</evidence>
<feature type="domain" description="CBS" evidence="3">
    <location>
        <begin position="77"/>
        <end position="133"/>
    </location>
</feature>
<protein>
    <submittedName>
        <fullName evidence="4">CBS domain protein</fullName>
    </submittedName>
</protein>
<dbReference type="AlphaFoldDB" id="S2EMW2"/>
<proteinExistence type="predicted"/>
<feature type="domain" description="CBS" evidence="3">
    <location>
        <begin position="11"/>
        <end position="66"/>
    </location>
</feature>
<dbReference type="PROSITE" id="PS51371">
    <property type="entry name" value="CBS"/>
    <property type="match status" value="4"/>
</dbReference>
<dbReference type="SMART" id="SM00116">
    <property type="entry name" value="CBS"/>
    <property type="match status" value="4"/>
</dbReference>
<dbReference type="PANTHER" id="PTHR43080">
    <property type="entry name" value="CBS DOMAIN-CONTAINING PROTEIN CBSX3, MITOCHONDRIAL"/>
    <property type="match status" value="1"/>
</dbReference>
<organism evidence="4 5">
    <name type="scientific">Candidatus Nitrosarchaeum limnium BG20</name>
    <dbReference type="NCBI Taxonomy" id="859192"/>
    <lineage>
        <taxon>Archaea</taxon>
        <taxon>Nitrososphaerota</taxon>
        <taxon>Nitrososphaeria</taxon>
        <taxon>Nitrosopumilales</taxon>
        <taxon>Nitrosopumilaceae</taxon>
        <taxon>Nitrosarchaeum</taxon>
    </lineage>
</organism>
<dbReference type="InterPro" id="IPR046342">
    <property type="entry name" value="CBS_dom_sf"/>
</dbReference>
<gene>
    <name evidence="4" type="ORF">BG20_I2256</name>
</gene>
<dbReference type="PATRIC" id="fig|859192.6.peg.929"/>
<accession>S2EMW2</accession>
<feature type="domain" description="CBS" evidence="3">
    <location>
        <begin position="232"/>
        <end position="286"/>
    </location>
</feature>
<keyword evidence="1 2" id="KW-0129">CBS domain</keyword>
<dbReference type="InterPro" id="IPR051257">
    <property type="entry name" value="Diverse_CBS-Domain"/>
</dbReference>
<feature type="domain" description="CBS" evidence="3">
    <location>
        <begin position="140"/>
        <end position="197"/>
    </location>
</feature>
<keyword evidence="5" id="KW-1185">Reference proteome</keyword>
<evidence type="ECO:0000256" key="1">
    <source>
        <dbReference type="ARBA" id="ARBA00023122"/>
    </source>
</evidence>
<reference evidence="4 5" key="1">
    <citation type="journal article" date="2012" name="J. Bacteriol.">
        <title>Genome Sequence of "Candidatus Nitrosoarchaeum limnia" BG20, a Low-Salinity Ammonia-Oxidizing Archaeon from the San Francisco Bay Estuary.</title>
        <authorList>
            <person name="Mosier A.C."/>
            <person name="Allen E.E."/>
            <person name="Kim M."/>
            <person name="Ferriera S."/>
            <person name="Francis C.A."/>
        </authorList>
    </citation>
    <scope>NUCLEOTIDE SEQUENCE [LARGE SCALE GENOMIC DNA]</scope>
    <source>
        <strain evidence="4 5">BG20</strain>
    </source>
</reference>
<sequence length="286" mass="32171">MYKFMKNARDYKNTPKTIKYESSLADILKKIIDEKKSRILVTENDKVVGIVTEKDLGFFLLTDKTERKLDEIPLSEIVKKIITVDENTSLAECAEIMLRKSIGSLAVKSNDDVVGIITKTDLVRYFTKTHSGEKIVGEYMSPYYAWQYLDTQLYQVVKKMIDEKISRIILRDHDETPVGIITFRDLFELALKQGKYENVLDNTDPVISVIFPRKGFISETGFGGSIKASDIMSKDIVSVDYDEDLAKAGKLLLEKNINGAGVLSGHGNIIGIISKTDIVKALAFLK</sequence>
<dbReference type="PANTHER" id="PTHR43080:SF2">
    <property type="entry name" value="CBS DOMAIN-CONTAINING PROTEIN"/>
    <property type="match status" value="1"/>
</dbReference>
<dbReference type="Gene3D" id="3.10.580.10">
    <property type="entry name" value="CBS-domain"/>
    <property type="match status" value="2"/>
</dbReference>
<name>S2EMW2_9ARCH</name>
<dbReference type="SUPFAM" id="SSF54631">
    <property type="entry name" value="CBS-domain pair"/>
    <property type="match status" value="2"/>
</dbReference>
<dbReference type="CDD" id="cd02205">
    <property type="entry name" value="CBS_pair_SF"/>
    <property type="match status" value="1"/>
</dbReference>
<dbReference type="Pfam" id="PF00571">
    <property type="entry name" value="CBS"/>
    <property type="match status" value="4"/>
</dbReference>
<comment type="caution">
    <text evidence="4">The sequence shown here is derived from an EMBL/GenBank/DDBJ whole genome shotgun (WGS) entry which is preliminary data.</text>
</comment>
<dbReference type="Proteomes" id="UP000014065">
    <property type="component" value="Unassembled WGS sequence"/>
</dbReference>
<evidence type="ECO:0000259" key="3">
    <source>
        <dbReference type="PROSITE" id="PS51371"/>
    </source>
</evidence>